<name>A0A6A6QZT5_9PEZI</name>
<protein>
    <submittedName>
        <fullName evidence="2">Uncharacterized protein</fullName>
    </submittedName>
</protein>
<organism evidence="2 3">
    <name type="scientific">Lophium mytilinum</name>
    <dbReference type="NCBI Taxonomy" id="390894"/>
    <lineage>
        <taxon>Eukaryota</taxon>
        <taxon>Fungi</taxon>
        <taxon>Dikarya</taxon>
        <taxon>Ascomycota</taxon>
        <taxon>Pezizomycotina</taxon>
        <taxon>Dothideomycetes</taxon>
        <taxon>Pleosporomycetidae</taxon>
        <taxon>Mytilinidiales</taxon>
        <taxon>Mytilinidiaceae</taxon>
        <taxon>Lophium</taxon>
    </lineage>
</organism>
<evidence type="ECO:0000313" key="3">
    <source>
        <dbReference type="Proteomes" id="UP000799750"/>
    </source>
</evidence>
<keyword evidence="1" id="KW-0812">Transmembrane</keyword>
<evidence type="ECO:0000313" key="2">
    <source>
        <dbReference type="EMBL" id="KAF2497123.1"/>
    </source>
</evidence>
<feature type="transmembrane region" description="Helical" evidence="1">
    <location>
        <begin position="59"/>
        <end position="85"/>
    </location>
</feature>
<proteinExistence type="predicted"/>
<keyword evidence="3" id="KW-1185">Reference proteome</keyword>
<dbReference type="EMBL" id="MU004187">
    <property type="protein sequence ID" value="KAF2497123.1"/>
    <property type="molecule type" value="Genomic_DNA"/>
</dbReference>
<gene>
    <name evidence="2" type="ORF">BU16DRAFT_526153</name>
</gene>
<reference evidence="2" key="1">
    <citation type="journal article" date="2020" name="Stud. Mycol.">
        <title>101 Dothideomycetes genomes: a test case for predicting lifestyles and emergence of pathogens.</title>
        <authorList>
            <person name="Haridas S."/>
            <person name="Albert R."/>
            <person name="Binder M."/>
            <person name="Bloem J."/>
            <person name="Labutti K."/>
            <person name="Salamov A."/>
            <person name="Andreopoulos B."/>
            <person name="Baker S."/>
            <person name="Barry K."/>
            <person name="Bills G."/>
            <person name="Bluhm B."/>
            <person name="Cannon C."/>
            <person name="Castanera R."/>
            <person name="Culley D."/>
            <person name="Daum C."/>
            <person name="Ezra D."/>
            <person name="Gonzalez J."/>
            <person name="Henrissat B."/>
            <person name="Kuo A."/>
            <person name="Liang C."/>
            <person name="Lipzen A."/>
            <person name="Lutzoni F."/>
            <person name="Magnuson J."/>
            <person name="Mondo S."/>
            <person name="Nolan M."/>
            <person name="Ohm R."/>
            <person name="Pangilinan J."/>
            <person name="Park H.-J."/>
            <person name="Ramirez L."/>
            <person name="Alfaro M."/>
            <person name="Sun H."/>
            <person name="Tritt A."/>
            <person name="Yoshinaga Y."/>
            <person name="Zwiers L.-H."/>
            <person name="Turgeon B."/>
            <person name="Goodwin S."/>
            <person name="Spatafora J."/>
            <person name="Crous P."/>
            <person name="Grigoriev I."/>
        </authorList>
    </citation>
    <scope>NUCLEOTIDE SEQUENCE</scope>
    <source>
        <strain evidence="2">CBS 269.34</strain>
    </source>
</reference>
<dbReference type="AlphaFoldDB" id="A0A6A6QZT5"/>
<evidence type="ECO:0000256" key="1">
    <source>
        <dbReference type="SAM" id="Phobius"/>
    </source>
</evidence>
<dbReference type="Proteomes" id="UP000799750">
    <property type="component" value="Unassembled WGS sequence"/>
</dbReference>
<keyword evidence="1" id="KW-0472">Membrane</keyword>
<keyword evidence="1" id="KW-1133">Transmembrane helix</keyword>
<sequence>MSKLTTRPDYDGYLDTYFDDNYDNYARPSFRCGTHHLMKWRNDLARSTQRETTPSRARLFWPSVAVCMFGILLITSLTILLWILLSKIFRRRPTPEEKPMFDSASHKHSPLLFAESEAAEQEVDETHSPTRSTRISILNPELDDAWIMVL</sequence>
<accession>A0A6A6QZT5</accession>